<evidence type="ECO:0000256" key="8">
    <source>
        <dbReference type="RuleBase" id="RU366009"/>
    </source>
</evidence>
<dbReference type="NCBIfam" id="TIGR02967">
    <property type="entry name" value="guan_deamin"/>
    <property type="match status" value="1"/>
</dbReference>
<evidence type="ECO:0000256" key="3">
    <source>
        <dbReference type="ARBA" id="ARBA00012781"/>
    </source>
</evidence>
<dbReference type="SUPFAM" id="SSF51338">
    <property type="entry name" value="Composite domain of metallo-dependent hydrolases"/>
    <property type="match status" value="2"/>
</dbReference>
<comment type="caution">
    <text evidence="11">The sequence shown here is derived from an EMBL/GenBank/DDBJ whole genome shotgun (WGS) entry which is preliminary data.</text>
</comment>
<keyword evidence="6 8" id="KW-0862">Zinc</keyword>
<evidence type="ECO:0000313" key="12">
    <source>
        <dbReference type="Proteomes" id="UP000557688"/>
    </source>
</evidence>
<dbReference type="PANTHER" id="PTHR11271:SF6">
    <property type="entry name" value="GUANINE DEAMINASE"/>
    <property type="match status" value="1"/>
</dbReference>
<proteinExistence type="inferred from homology"/>
<comment type="cofactor">
    <cofactor evidence="8">
        <name>Zn(2+)</name>
        <dbReference type="ChEBI" id="CHEBI:29105"/>
    </cofactor>
    <text evidence="8">Binds 1 zinc ion per subunit.</text>
</comment>
<evidence type="ECO:0000256" key="7">
    <source>
        <dbReference type="NCBIfam" id="TIGR02967"/>
    </source>
</evidence>
<evidence type="ECO:0000256" key="6">
    <source>
        <dbReference type="ARBA" id="ARBA00022833"/>
    </source>
</evidence>
<protein>
    <recommendedName>
        <fullName evidence="3 7">Guanine deaminase</fullName>
        <shortName evidence="8">Guanase</shortName>
        <ecNumber evidence="3 7">3.5.4.3</ecNumber>
    </recommendedName>
    <alternativeName>
        <fullName evidence="8">Guanine aminohydrolase</fullName>
    </alternativeName>
</protein>
<dbReference type="NCBIfam" id="NF006679">
    <property type="entry name" value="PRK09228.1"/>
    <property type="match status" value="1"/>
</dbReference>
<dbReference type="InterPro" id="IPR032466">
    <property type="entry name" value="Metal_Hydrolase"/>
</dbReference>
<dbReference type="GO" id="GO:0005829">
    <property type="term" value="C:cytosol"/>
    <property type="evidence" value="ECO:0007669"/>
    <property type="project" value="TreeGrafter"/>
</dbReference>
<keyword evidence="12" id="KW-1185">Reference proteome</keyword>
<comment type="function">
    <text evidence="8">Catalyzes the hydrolytic deamination of guanine, producing xanthine and ammonia.</text>
</comment>
<dbReference type="InterPro" id="IPR006680">
    <property type="entry name" value="Amidohydro-rel"/>
</dbReference>
<evidence type="ECO:0000313" key="11">
    <source>
        <dbReference type="EMBL" id="NVN30740.1"/>
    </source>
</evidence>
<sequence length="432" mass="46310">MPAEPTPPDSYALRGCIVSFDAEDDTPTVFDDGAVVVSRGRIAAVGPAALLDAHPGIETLDHRGRLILPGFIDTHAHYVQTQVIGSYGKQLLDWLGGYVFPEEARAADPAHAATLAGFFLDELLRNGTTSVCAYSSVHAAAADALFAAAASRGMRLISGKTMMDRNAPPELCDTAQTGAAESVALLSRWHGQGRAGYAITPRFAITSTPAQLEASAALVRAHPECWVQTHLSENHAEIATACGLYPEARDYTDIYDRHGLLTERTLLGHCIHLSDRELDVIARRRSVAVFCPTSNLFLGSGLFDLARMRAAGVRLSLATDIGGGTDYSMLRTAAEAYKILQLQGQSWPARAAFRLMTRGNAEALGLAGEIGRIAPGLAADLVVLDPRATPAMAHRADRPMRDLDETLFMLMTMGDDRAVAETIVGGRRVARH</sequence>
<evidence type="ECO:0000256" key="2">
    <source>
        <dbReference type="ARBA" id="ARBA00006745"/>
    </source>
</evidence>
<evidence type="ECO:0000259" key="9">
    <source>
        <dbReference type="Pfam" id="PF01979"/>
    </source>
</evidence>
<evidence type="ECO:0000313" key="10">
    <source>
        <dbReference type="EMBL" id="MBB3173476.1"/>
    </source>
</evidence>
<dbReference type="GO" id="GO:0006147">
    <property type="term" value="P:guanine catabolic process"/>
    <property type="evidence" value="ECO:0007669"/>
    <property type="project" value="UniProtKB-UniRule"/>
</dbReference>
<dbReference type="InterPro" id="IPR014311">
    <property type="entry name" value="Guanine_deaminase"/>
</dbReference>
<evidence type="ECO:0000256" key="4">
    <source>
        <dbReference type="ARBA" id="ARBA00022723"/>
    </source>
</evidence>
<dbReference type="PANTHER" id="PTHR11271">
    <property type="entry name" value="GUANINE DEAMINASE"/>
    <property type="match status" value="1"/>
</dbReference>
<accession>A0A850NRE1</accession>
<dbReference type="SUPFAM" id="SSF51556">
    <property type="entry name" value="Metallo-dependent hydrolases"/>
    <property type="match status" value="1"/>
</dbReference>
<evidence type="ECO:0000256" key="5">
    <source>
        <dbReference type="ARBA" id="ARBA00022801"/>
    </source>
</evidence>
<dbReference type="Pfam" id="PF01979">
    <property type="entry name" value="Amidohydro_1"/>
    <property type="match status" value="1"/>
</dbReference>
<gene>
    <name evidence="11" type="primary">guaD</name>
    <name evidence="10" type="ORF">FHR90_001299</name>
    <name evidence="11" type="ORF">HUK83_10405</name>
</gene>
<keyword evidence="4 8" id="KW-0479">Metal-binding</keyword>
<dbReference type="InterPro" id="IPR011059">
    <property type="entry name" value="Metal-dep_hydrolase_composite"/>
</dbReference>
<dbReference type="Proteomes" id="UP000565205">
    <property type="component" value="Unassembled WGS sequence"/>
</dbReference>
<dbReference type="EMBL" id="JABXXQ010000209">
    <property type="protein sequence ID" value="NVN30740.1"/>
    <property type="molecule type" value="Genomic_DNA"/>
</dbReference>
<evidence type="ECO:0000313" key="13">
    <source>
        <dbReference type="Proteomes" id="UP000565205"/>
    </source>
</evidence>
<dbReference type="EC" id="3.5.4.3" evidence="3 7"/>
<dbReference type="GO" id="GO:0008892">
    <property type="term" value="F:guanine deaminase activity"/>
    <property type="evidence" value="ECO:0007669"/>
    <property type="project" value="UniProtKB-UniRule"/>
</dbReference>
<reference evidence="10 12" key="2">
    <citation type="submission" date="2020-08" db="EMBL/GenBank/DDBJ databases">
        <title>Genomic Encyclopedia of Type Strains, Phase III (KMG-III): the genomes of soil and plant-associated and newly described type strains.</title>
        <authorList>
            <person name="Whitman W."/>
        </authorList>
    </citation>
    <scope>NUCLEOTIDE SEQUENCE [LARGE SCALE GENOMIC DNA]</scope>
    <source>
        <strain evidence="10 12">CECT 8088</strain>
    </source>
</reference>
<keyword evidence="5 8" id="KW-0378">Hydrolase</keyword>
<name>A0A850NRE1_9PROT</name>
<dbReference type="Proteomes" id="UP000557688">
    <property type="component" value="Unassembled WGS sequence"/>
</dbReference>
<dbReference type="Gene3D" id="3.20.20.140">
    <property type="entry name" value="Metal-dependent hydrolases"/>
    <property type="match status" value="1"/>
</dbReference>
<comment type="catalytic activity">
    <reaction evidence="8">
        <text>guanine + H2O + H(+) = xanthine + NH4(+)</text>
        <dbReference type="Rhea" id="RHEA:14665"/>
        <dbReference type="ChEBI" id="CHEBI:15377"/>
        <dbReference type="ChEBI" id="CHEBI:15378"/>
        <dbReference type="ChEBI" id="CHEBI:16235"/>
        <dbReference type="ChEBI" id="CHEBI:17712"/>
        <dbReference type="ChEBI" id="CHEBI:28938"/>
        <dbReference type="EC" id="3.5.4.3"/>
    </reaction>
</comment>
<organism evidence="11 13">
    <name type="scientific">Endobacter medicaginis</name>
    <dbReference type="NCBI Taxonomy" id="1181271"/>
    <lineage>
        <taxon>Bacteria</taxon>
        <taxon>Pseudomonadati</taxon>
        <taxon>Pseudomonadota</taxon>
        <taxon>Alphaproteobacteria</taxon>
        <taxon>Acetobacterales</taxon>
        <taxon>Acetobacteraceae</taxon>
        <taxon>Endobacter</taxon>
    </lineage>
</organism>
<dbReference type="UniPathway" id="UPA00603">
    <property type="reaction ID" value="UER00660"/>
</dbReference>
<feature type="domain" description="Amidohydrolase-related" evidence="9">
    <location>
        <begin position="67"/>
        <end position="429"/>
    </location>
</feature>
<dbReference type="InterPro" id="IPR051607">
    <property type="entry name" value="Metallo-dep_hydrolases"/>
</dbReference>
<dbReference type="RefSeq" id="WP_176624521.1">
    <property type="nucleotide sequence ID" value="NZ_JABXXQ010000209.1"/>
</dbReference>
<reference evidence="11 13" key="1">
    <citation type="submission" date="2020-06" db="EMBL/GenBank/DDBJ databases">
        <title>Description of novel acetic acid bacteria.</title>
        <authorList>
            <person name="Sombolestani A."/>
        </authorList>
    </citation>
    <scope>NUCLEOTIDE SEQUENCE [LARGE SCALE GENOMIC DNA]</scope>
    <source>
        <strain evidence="11 13">LMG 26838</strain>
    </source>
</reference>
<comment type="similarity">
    <text evidence="2 8">Belongs to the metallo-dependent hydrolases superfamily. ATZ/TRZ family.</text>
</comment>
<dbReference type="EMBL" id="JACHXV010000004">
    <property type="protein sequence ID" value="MBB3173476.1"/>
    <property type="molecule type" value="Genomic_DNA"/>
</dbReference>
<evidence type="ECO:0000256" key="1">
    <source>
        <dbReference type="ARBA" id="ARBA00004984"/>
    </source>
</evidence>
<dbReference type="Gene3D" id="2.30.40.10">
    <property type="entry name" value="Urease, subunit C, domain 1"/>
    <property type="match status" value="1"/>
</dbReference>
<dbReference type="GO" id="GO:0008270">
    <property type="term" value="F:zinc ion binding"/>
    <property type="evidence" value="ECO:0007669"/>
    <property type="project" value="UniProtKB-UniRule"/>
</dbReference>
<dbReference type="AlphaFoldDB" id="A0A850NRE1"/>
<comment type="pathway">
    <text evidence="1 8">Purine metabolism; guanine degradation; xanthine from guanine: step 1/1.</text>
</comment>